<accession>A0A1F7Z2Y5</accession>
<feature type="compositionally biased region" description="Polar residues" evidence="1">
    <location>
        <begin position="218"/>
        <end position="239"/>
    </location>
</feature>
<protein>
    <recommendedName>
        <fullName evidence="6">LTD domain-containing protein</fullName>
    </recommendedName>
</protein>
<gene>
    <name evidence="4" type="ORF">A3D01_02415</name>
</gene>
<feature type="compositionally biased region" description="Basic and acidic residues" evidence="1">
    <location>
        <begin position="207"/>
        <end position="216"/>
    </location>
</feature>
<keyword evidence="2" id="KW-1133">Transmembrane helix</keyword>
<evidence type="ECO:0000313" key="5">
    <source>
        <dbReference type="Proteomes" id="UP000177169"/>
    </source>
</evidence>
<feature type="compositionally biased region" description="Polar residues" evidence="1">
    <location>
        <begin position="138"/>
        <end position="150"/>
    </location>
</feature>
<feature type="signal peptide" evidence="3">
    <location>
        <begin position="1"/>
        <end position="21"/>
    </location>
</feature>
<evidence type="ECO:0000256" key="2">
    <source>
        <dbReference type="SAM" id="Phobius"/>
    </source>
</evidence>
<keyword evidence="2" id="KW-0472">Membrane</keyword>
<dbReference type="STRING" id="1802505.A3D01_02415"/>
<name>A0A1F7Z2Y5_9BACT</name>
<dbReference type="AlphaFoldDB" id="A0A1F7Z2Y5"/>
<sequence>MIRIFLILSLVFFLFPSNSFAQVVINELSSWETTGDWIELFAFENTDISGWILRDKANTPIETIPIGTIIGPSSSSFYVIEAGNRLNKESDQIKLLKGDDVTVVDSIIYGEADSPCAPGQGETIGRYPDANSLVDRFSNATKNSSNNNGTRLPCPTPTSPPSNTSVPTPTTKPTNTSDPTKKPSPTIRPTPKSEVKTAIAEETGEIEPTKINEGNREQVGSSYTNTRESPTPTPQVKGNTTNSFPYTAAFLIVLGLFFIGVSVFAFLRNQKKRYNFEDKEFPEDEK</sequence>
<evidence type="ECO:0000313" key="4">
    <source>
        <dbReference type="EMBL" id="OGM33800.1"/>
    </source>
</evidence>
<dbReference type="Proteomes" id="UP000177169">
    <property type="component" value="Unassembled WGS sequence"/>
</dbReference>
<evidence type="ECO:0008006" key="6">
    <source>
        <dbReference type="Google" id="ProtNLM"/>
    </source>
</evidence>
<feature type="chain" id="PRO_5009533854" description="LTD domain-containing protein" evidence="3">
    <location>
        <begin position="22"/>
        <end position="286"/>
    </location>
</feature>
<reference evidence="4 5" key="1">
    <citation type="journal article" date="2016" name="Nat. Commun.">
        <title>Thousands of microbial genomes shed light on interconnected biogeochemical processes in an aquifer system.</title>
        <authorList>
            <person name="Anantharaman K."/>
            <person name="Brown C.T."/>
            <person name="Hug L.A."/>
            <person name="Sharon I."/>
            <person name="Castelle C.J."/>
            <person name="Probst A.J."/>
            <person name="Thomas B.C."/>
            <person name="Singh A."/>
            <person name="Wilkins M.J."/>
            <person name="Karaoz U."/>
            <person name="Brodie E.L."/>
            <person name="Williams K.H."/>
            <person name="Hubbard S.S."/>
            <person name="Banfield J.F."/>
        </authorList>
    </citation>
    <scope>NUCLEOTIDE SEQUENCE [LARGE SCALE GENOMIC DNA]</scope>
</reference>
<organism evidence="4 5">
    <name type="scientific">Candidatus Woesebacteria bacterium RIFCSPHIGHO2_02_FULL_39_13</name>
    <dbReference type="NCBI Taxonomy" id="1802505"/>
    <lineage>
        <taxon>Bacteria</taxon>
        <taxon>Candidatus Woeseibacteriota</taxon>
    </lineage>
</organism>
<dbReference type="EMBL" id="MGGR01000013">
    <property type="protein sequence ID" value="OGM33800.1"/>
    <property type="molecule type" value="Genomic_DNA"/>
</dbReference>
<proteinExistence type="predicted"/>
<comment type="caution">
    <text evidence="4">The sequence shown here is derived from an EMBL/GenBank/DDBJ whole genome shotgun (WGS) entry which is preliminary data.</text>
</comment>
<feature type="region of interest" description="Disordered" evidence="1">
    <location>
        <begin position="138"/>
        <end position="239"/>
    </location>
</feature>
<feature type="compositionally biased region" description="Low complexity" evidence="1">
    <location>
        <begin position="161"/>
        <end position="178"/>
    </location>
</feature>
<keyword evidence="3" id="KW-0732">Signal</keyword>
<evidence type="ECO:0000256" key="3">
    <source>
        <dbReference type="SAM" id="SignalP"/>
    </source>
</evidence>
<evidence type="ECO:0000256" key="1">
    <source>
        <dbReference type="SAM" id="MobiDB-lite"/>
    </source>
</evidence>
<keyword evidence="2" id="KW-0812">Transmembrane</keyword>
<feature type="transmembrane region" description="Helical" evidence="2">
    <location>
        <begin position="244"/>
        <end position="267"/>
    </location>
</feature>